<evidence type="ECO:0000259" key="3">
    <source>
        <dbReference type="SMART" id="SM00306"/>
    </source>
</evidence>
<protein>
    <recommendedName>
        <fullName evidence="3">Hint domain-containing protein</fullName>
    </recommendedName>
</protein>
<keyword evidence="1" id="KW-0677">Repeat</keyword>
<dbReference type="InterPro" id="IPR036844">
    <property type="entry name" value="Hint_dom_sf"/>
</dbReference>
<feature type="domain" description="Hint" evidence="3">
    <location>
        <begin position="539"/>
        <end position="638"/>
    </location>
</feature>
<dbReference type="Proteomes" id="UP000257039">
    <property type="component" value="Unassembled WGS sequence"/>
</dbReference>
<dbReference type="SMART" id="SM00306">
    <property type="entry name" value="HintN"/>
    <property type="match status" value="1"/>
</dbReference>
<dbReference type="InterPro" id="IPR050708">
    <property type="entry name" value="T6SS_VgrG/RHS"/>
</dbReference>
<dbReference type="CDD" id="cd00081">
    <property type="entry name" value="Hint"/>
    <property type="match status" value="1"/>
</dbReference>
<dbReference type="Pfam" id="PF25023">
    <property type="entry name" value="TEN_YD-shell"/>
    <property type="match status" value="1"/>
</dbReference>
<keyword evidence="5" id="KW-1185">Reference proteome</keyword>
<dbReference type="InterPro" id="IPR022385">
    <property type="entry name" value="Rhs_assc_core"/>
</dbReference>
<dbReference type="NCBIfam" id="TIGR01643">
    <property type="entry name" value="YD_repeat_2x"/>
    <property type="match status" value="1"/>
</dbReference>
<feature type="compositionally biased region" description="Basic residues" evidence="2">
    <location>
        <begin position="687"/>
        <end position="696"/>
    </location>
</feature>
<dbReference type="SUPFAM" id="SSF51294">
    <property type="entry name" value="Hedgehog/intein (Hint) domain"/>
    <property type="match status" value="1"/>
</dbReference>
<dbReference type="GO" id="GO:0016539">
    <property type="term" value="P:intein-mediated protein splicing"/>
    <property type="evidence" value="ECO:0007669"/>
    <property type="project" value="InterPro"/>
</dbReference>
<evidence type="ECO:0000256" key="2">
    <source>
        <dbReference type="SAM" id="MobiDB-lite"/>
    </source>
</evidence>
<dbReference type="InterPro" id="IPR030934">
    <property type="entry name" value="Intein_C"/>
</dbReference>
<sequence>MLWRLHQYNTLGLVTQVQSNHVTYDFTYDDQHRLETVTDSRAKKWLKYAYTLGGQLIETRDSDQNQLQYAYDAVGRLVGMKAPNQAVIKFSYNTQDQLAYKHYANGTHTAYQYNTDGSLKLLETFSNTSGQEKLLNQHAYKYDNEGLVVGVKQKTAQGKQVNRQYKYDGLGRLAEIRNDSTLLEKLSYDPYGNRRQHQTGGQTYYYQQNDLHQVTAIHQGSQEGPLAYQFSYDVNGNLTEKVEGDTTLSLVYDALDQLVQANKSGLPAEHYQYDHSGNRIQKQVGDQVTQYLYNGSQVHATYSGNGNPTGYFLYSGLDQPEMFLLGDNVQYYHADALGSITTLTDAQGKTSASQVYNSWGAINSKLSSGSIPLYGYTGREPDATGLIYYRARYYDPDTARFTQLDPKGFIDGVNRYTYALNSPMMFIDPWGTSAMKGANGVWGGAWLGGNNWSYSGGRAPTPEEAASDVGSMIDGLPFAGTGKSIIDFWRGKDSVTGESASRLAIAGGLALGAIPFAKTLSNKISSGISNLAQKFTKGCCCFAPGTPVLTADGKQAIETVEKGQLVYAKNPETGEIALKPVTDRILTEGKPLYTLILKSTTGDADTIEVTNNHPFWVTGTGWVDSAKLKPGMQVEAFEGQSLEVVSLELTGRTEDTYNITVADFHTYYAGEQLAFVHNCTKCGPYSKRRPHTRKTTKTNAWDNAADGSKPNSKSCPDCGGDVFGNPHLGELRNKPDGWDVEHVTKWETIRRDLQKKGASAKEYRDAYNDLENTILRCRACNRRDNQL</sequence>
<dbReference type="InterPro" id="IPR003587">
    <property type="entry name" value="Hint_dom_N"/>
</dbReference>
<dbReference type="InterPro" id="IPR006530">
    <property type="entry name" value="YD"/>
</dbReference>
<dbReference type="Gene3D" id="2.170.16.10">
    <property type="entry name" value="Hedgehog/Intein (Hint) domain"/>
    <property type="match status" value="1"/>
</dbReference>
<dbReference type="AlphaFoldDB" id="A0A4P9VGE0"/>
<dbReference type="NCBIfam" id="TIGR03696">
    <property type="entry name" value="Rhs_assc_core"/>
    <property type="match status" value="1"/>
</dbReference>
<organism evidence="4 5">
    <name type="scientific">Zooshikella ganghwensis</name>
    <dbReference type="NCBI Taxonomy" id="202772"/>
    <lineage>
        <taxon>Bacteria</taxon>
        <taxon>Pseudomonadati</taxon>
        <taxon>Pseudomonadota</taxon>
        <taxon>Gammaproteobacteria</taxon>
        <taxon>Oceanospirillales</taxon>
        <taxon>Zooshikellaceae</taxon>
        <taxon>Zooshikella</taxon>
    </lineage>
</organism>
<evidence type="ECO:0000256" key="1">
    <source>
        <dbReference type="ARBA" id="ARBA00022737"/>
    </source>
</evidence>
<dbReference type="PANTHER" id="PTHR32305:SF15">
    <property type="entry name" value="PROTEIN RHSA-RELATED"/>
    <property type="match status" value="1"/>
</dbReference>
<dbReference type="InterPro" id="IPR056823">
    <property type="entry name" value="TEN-like_YD-shell"/>
</dbReference>
<dbReference type="InterPro" id="IPR026835">
    <property type="entry name" value="YqcG_C"/>
</dbReference>
<dbReference type="EMBL" id="NDXW01000001">
    <property type="protein sequence ID" value="RDH42208.1"/>
    <property type="molecule type" value="Genomic_DNA"/>
</dbReference>
<dbReference type="PROSITE" id="PS50817">
    <property type="entry name" value="INTEIN_N_TER"/>
    <property type="match status" value="1"/>
</dbReference>
<proteinExistence type="predicted"/>
<reference evidence="4 5" key="1">
    <citation type="submission" date="2017-04" db="EMBL/GenBank/DDBJ databases">
        <title>Draft genome sequence of Zooshikella ganghwensis VG4 isolated from Red Sea sediments.</title>
        <authorList>
            <person name="Rehman Z."/>
            <person name="Alam I."/>
            <person name="Kamau A."/>
            <person name="Bajic V."/>
            <person name="Leiknes T."/>
        </authorList>
    </citation>
    <scope>NUCLEOTIDE SEQUENCE [LARGE SCALE GENOMIC DNA]</scope>
    <source>
        <strain evidence="4 5">VG4</strain>
    </source>
</reference>
<gene>
    <name evidence="4" type="ORF">B9G39_01410</name>
</gene>
<dbReference type="PROSITE" id="PS50818">
    <property type="entry name" value="INTEIN_C_TER"/>
    <property type="match status" value="1"/>
</dbReference>
<dbReference type="PANTHER" id="PTHR32305">
    <property type="match status" value="1"/>
</dbReference>
<dbReference type="InterPro" id="IPR006141">
    <property type="entry name" value="Intein_N"/>
</dbReference>
<feature type="region of interest" description="Disordered" evidence="2">
    <location>
        <begin position="687"/>
        <end position="713"/>
    </location>
</feature>
<accession>A0A4P9VGE0</accession>
<evidence type="ECO:0000313" key="4">
    <source>
        <dbReference type="EMBL" id="RDH42208.1"/>
    </source>
</evidence>
<comment type="caution">
    <text evidence="4">The sequence shown here is derived from an EMBL/GenBank/DDBJ whole genome shotgun (WGS) entry which is preliminary data.</text>
</comment>
<dbReference type="Pfam" id="PF07591">
    <property type="entry name" value="PT-HINT"/>
    <property type="match status" value="1"/>
</dbReference>
<name>A0A4P9VGE0_9GAMM</name>
<dbReference type="Gene3D" id="2.180.10.10">
    <property type="entry name" value="RHS repeat-associated core"/>
    <property type="match status" value="1"/>
</dbReference>
<evidence type="ECO:0000313" key="5">
    <source>
        <dbReference type="Proteomes" id="UP000257039"/>
    </source>
</evidence>
<dbReference type="Pfam" id="PF14410">
    <property type="entry name" value="GH-E"/>
    <property type="match status" value="1"/>
</dbReference>